<keyword evidence="1 4" id="KW-0597">Phosphoprotein</keyword>
<dbReference type="SUPFAM" id="SSF46894">
    <property type="entry name" value="C-terminal effector domain of the bipartite response regulators"/>
    <property type="match status" value="1"/>
</dbReference>
<dbReference type="InterPro" id="IPR001867">
    <property type="entry name" value="OmpR/PhoB-type_DNA-bd"/>
</dbReference>
<dbReference type="InterPro" id="IPR011006">
    <property type="entry name" value="CheY-like_superfamily"/>
</dbReference>
<dbReference type="Pfam" id="PF00072">
    <property type="entry name" value="Response_reg"/>
    <property type="match status" value="1"/>
</dbReference>
<dbReference type="EMBL" id="JAPDOD010000012">
    <property type="protein sequence ID" value="MDA0161398.1"/>
    <property type="molecule type" value="Genomic_DNA"/>
</dbReference>
<reference evidence="8" key="1">
    <citation type="submission" date="2022-10" db="EMBL/GenBank/DDBJ databases">
        <title>The WGS of Solirubrobacter ginsenosidimutans DSM 21036.</title>
        <authorList>
            <person name="Jiang Z."/>
        </authorList>
    </citation>
    <scope>NUCLEOTIDE SEQUENCE</scope>
    <source>
        <strain evidence="8">DSM 21036</strain>
    </source>
</reference>
<dbReference type="PANTHER" id="PTHR48111:SF40">
    <property type="entry name" value="PHOSPHATE REGULON TRANSCRIPTIONAL REGULATORY PROTEIN PHOB"/>
    <property type="match status" value="1"/>
</dbReference>
<dbReference type="InterPro" id="IPR016032">
    <property type="entry name" value="Sig_transdc_resp-reg_C-effctor"/>
</dbReference>
<dbReference type="InterPro" id="IPR039420">
    <property type="entry name" value="WalR-like"/>
</dbReference>
<dbReference type="SUPFAM" id="SSF52172">
    <property type="entry name" value="CheY-like"/>
    <property type="match status" value="1"/>
</dbReference>
<proteinExistence type="predicted"/>
<dbReference type="CDD" id="cd00383">
    <property type="entry name" value="trans_reg_C"/>
    <property type="match status" value="1"/>
</dbReference>
<feature type="DNA-binding region" description="OmpR/PhoB-type" evidence="5">
    <location>
        <begin position="152"/>
        <end position="251"/>
    </location>
</feature>
<evidence type="ECO:0000313" key="8">
    <source>
        <dbReference type="EMBL" id="MDA0161398.1"/>
    </source>
</evidence>
<sequence>MSNLRREMTTMVVDERRTGAAGQATVRLAVIDSDTGFLQVLGKRLEGMGWQHRVLASPVPLDAMVALRLNAVVVDLAVLGPQGWTYLDKLCARLPGLGVIVCTGQSSVAQRVRGLRLGADDWVTKPCHPEELIARIEAVVRRRKRADVRVEKGPVVIGEVEIRADQFQAFVSGVSVELTRREYELIQLLAEAEGQVLQREEIYQRVWGYAMVHGDRSVDVFVRKLRSKLERVSPSWRYIHTHFGIGYRFAAEPVEEPVGVGLPVAEPVAGALPPAVMEPVLEAAPEPEYVPAH</sequence>
<gene>
    <name evidence="8" type="ORF">OM076_14065</name>
</gene>
<dbReference type="GO" id="GO:0000976">
    <property type="term" value="F:transcription cis-regulatory region binding"/>
    <property type="evidence" value="ECO:0007669"/>
    <property type="project" value="TreeGrafter"/>
</dbReference>
<dbReference type="PROSITE" id="PS51755">
    <property type="entry name" value="OMPR_PHOB"/>
    <property type="match status" value="1"/>
</dbReference>
<accession>A0A9X3S593</accession>
<dbReference type="RefSeq" id="WP_270040608.1">
    <property type="nucleotide sequence ID" value="NZ_JAPDOD010000012.1"/>
</dbReference>
<evidence type="ECO:0000256" key="4">
    <source>
        <dbReference type="PROSITE-ProRule" id="PRU00169"/>
    </source>
</evidence>
<feature type="domain" description="OmpR/PhoB-type" evidence="7">
    <location>
        <begin position="152"/>
        <end position="251"/>
    </location>
</feature>
<dbReference type="PROSITE" id="PS50110">
    <property type="entry name" value="RESPONSE_REGULATORY"/>
    <property type="match status" value="1"/>
</dbReference>
<evidence type="ECO:0000256" key="2">
    <source>
        <dbReference type="ARBA" id="ARBA00023012"/>
    </source>
</evidence>
<comment type="caution">
    <text evidence="8">The sequence shown here is derived from an EMBL/GenBank/DDBJ whole genome shotgun (WGS) entry which is preliminary data.</text>
</comment>
<protein>
    <submittedName>
        <fullName evidence="8">Response regulator transcription factor</fullName>
    </submittedName>
</protein>
<dbReference type="SMART" id="SM00862">
    <property type="entry name" value="Trans_reg_C"/>
    <property type="match status" value="1"/>
</dbReference>
<keyword evidence="2" id="KW-0902">Two-component regulatory system</keyword>
<dbReference type="Pfam" id="PF00486">
    <property type="entry name" value="Trans_reg_C"/>
    <property type="match status" value="1"/>
</dbReference>
<evidence type="ECO:0000313" key="9">
    <source>
        <dbReference type="Proteomes" id="UP001149140"/>
    </source>
</evidence>
<dbReference type="Gene3D" id="3.40.50.2300">
    <property type="match status" value="1"/>
</dbReference>
<dbReference type="GO" id="GO:0006355">
    <property type="term" value="P:regulation of DNA-templated transcription"/>
    <property type="evidence" value="ECO:0007669"/>
    <property type="project" value="InterPro"/>
</dbReference>
<dbReference type="PANTHER" id="PTHR48111">
    <property type="entry name" value="REGULATOR OF RPOS"/>
    <property type="match status" value="1"/>
</dbReference>
<organism evidence="8 9">
    <name type="scientific">Solirubrobacter ginsenosidimutans</name>
    <dbReference type="NCBI Taxonomy" id="490573"/>
    <lineage>
        <taxon>Bacteria</taxon>
        <taxon>Bacillati</taxon>
        <taxon>Actinomycetota</taxon>
        <taxon>Thermoleophilia</taxon>
        <taxon>Solirubrobacterales</taxon>
        <taxon>Solirubrobacteraceae</taxon>
        <taxon>Solirubrobacter</taxon>
    </lineage>
</organism>
<dbReference type="InterPro" id="IPR036388">
    <property type="entry name" value="WH-like_DNA-bd_sf"/>
</dbReference>
<dbReference type="AlphaFoldDB" id="A0A9X3S593"/>
<keyword evidence="3 5" id="KW-0238">DNA-binding</keyword>
<dbReference type="Gene3D" id="1.10.10.10">
    <property type="entry name" value="Winged helix-like DNA-binding domain superfamily/Winged helix DNA-binding domain"/>
    <property type="match status" value="1"/>
</dbReference>
<evidence type="ECO:0000259" key="7">
    <source>
        <dbReference type="PROSITE" id="PS51755"/>
    </source>
</evidence>
<feature type="modified residue" description="4-aspartylphosphate" evidence="4">
    <location>
        <position position="75"/>
    </location>
</feature>
<dbReference type="InterPro" id="IPR001789">
    <property type="entry name" value="Sig_transdc_resp-reg_receiver"/>
</dbReference>
<evidence type="ECO:0000256" key="5">
    <source>
        <dbReference type="PROSITE-ProRule" id="PRU01091"/>
    </source>
</evidence>
<dbReference type="GO" id="GO:0032993">
    <property type="term" value="C:protein-DNA complex"/>
    <property type="evidence" value="ECO:0007669"/>
    <property type="project" value="TreeGrafter"/>
</dbReference>
<dbReference type="SMART" id="SM00448">
    <property type="entry name" value="REC"/>
    <property type="match status" value="1"/>
</dbReference>
<keyword evidence="9" id="KW-1185">Reference proteome</keyword>
<evidence type="ECO:0000259" key="6">
    <source>
        <dbReference type="PROSITE" id="PS50110"/>
    </source>
</evidence>
<dbReference type="Proteomes" id="UP001149140">
    <property type="component" value="Unassembled WGS sequence"/>
</dbReference>
<feature type="domain" description="Response regulatory" evidence="6">
    <location>
        <begin position="27"/>
        <end position="140"/>
    </location>
</feature>
<name>A0A9X3S593_9ACTN</name>
<dbReference type="GO" id="GO:0000156">
    <property type="term" value="F:phosphorelay response regulator activity"/>
    <property type="evidence" value="ECO:0007669"/>
    <property type="project" value="TreeGrafter"/>
</dbReference>
<evidence type="ECO:0000256" key="3">
    <source>
        <dbReference type="ARBA" id="ARBA00023125"/>
    </source>
</evidence>
<evidence type="ECO:0000256" key="1">
    <source>
        <dbReference type="ARBA" id="ARBA00022553"/>
    </source>
</evidence>
<dbReference type="GO" id="GO:0005829">
    <property type="term" value="C:cytosol"/>
    <property type="evidence" value="ECO:0007669"/>
    <property type="project" value="TreeGrafter"/>
</dbReference>